<organism evidence="2 3">
    <name type="scientific">Solirubrobacter pauli</name>
    <dbReference type="NCBI Taxonomy" id="166793"/>
    <lineage>
        <taxon>Bacteria</taxon>
        <taxon>Bacillati</taxon>
        <taxon>Actinomycetota</taxon>
        <taxon>Thermoleophilia</taxon>
        <taxon>Solirubrobacterales</taxon>
        <taxon>Solirubrobacteraceae</taxon>
        <taxon>Solirubrobacter</taxon>
    </lineage>
</organism>
<gene>
    <name evidence="2" type="ORF">C8N24_2677</name>
</gene>
<dbReference type="AlphaFoldDB" id="A0A660LCT9"/>
<evidence type="ECO:0000313" key="2">
    <source>
        <dbReference type="EMBL" id="RKQ92822.1"/>
    </source>
</evidence>
<dbReference type="SUPFAM" id="SSF50129">
    <property type="entry name" value="GroES-like"/>
    <property type="match status" value="1"/>
</dbReference>
<keyword evidence="3" id="KW-1185">Reference proteome</keyword>
<dbReference type="PANTHER" id="PTHR43677:SF11">
    <property type="entry name" value="ZINC-CONTAINING ALCOHOL DEHYDROGENASE"/>
    <property type="match status" value="1"/>
</dbReference>
<accession>A0A660LCT9</accession>
<dbReference type="InterPro" id="IPR051397">
    <property type="entry name" value="Zn-ADH-like_protein"/>
</dbReference>
<dbReference type="PANTHER" id="PTHR43677">
    <property type="entry name" value="SHORT-CHAIN DEHYDROGENASE/REDUCTASE"/>
    <property type="match status" value="1"/>
</dbReference>
<protein>
    <submittedName>
        <fullName evidence="2">NADPH:quinone reductase-like Zn-dependent oxidoreductase</fullName>
    </submittedName>
</protein>
<name>A0A660LCT9_9ACTN</name>
<dbReference type="SUPFAM" id="SSF51735">
    <property type="entry name" value="NAD(P)-binding Rossmann-fold domains"/>
    <property type="match status" value="1"/>
</dbReference>
<reference evidence="2 3" key="1">
    <citation type="submission" date="2018-10" db="EMBL/GenBank/DDBJ databases">
        <title>Genomic Encyclopedia of Archaeal and Bacterial Type Strains, Phase II (KMG-II): from individual species to whole genera.</title>
        <authorList>
            <person name="Goeker M."/>
        </authorList>
    </citation>
    <scope>NUCLEOTIDE SEQUENCE [LARGE SCALE GENOMIC DNA]</scope>
    <source>
        <strain evidence="2 3">DSM 14954</strain>
    </source>
</reference>
<dbReference type="InterPro" id="IPR011032">
    <property type="entry name" value="GroES-like_sf"/>
</dbReference>
<evidence type="ECO:0000256" key="1">
    <source>
        <dbReference type="SAM" id="MobiDB-lite"/>
    </source>
</evidence>
<dbReference type="EMBL" id="RBIL01000001">
    <property type="protein sequence ID" value="RKQ92822.1"/>
    <property type="molecule type" value="Genomic_DNA"/>
</dbReference>
<feature type="region of interest" description="Disordered" evidence="1">
    <location>
        <begin position="1"/>
        <end position="23"/>
    </location>
</feature>
<proteinExistence type="predicted"/>
<dbReference type="Gene3D" id="3.40.50.720">
    <property type="entry name" value="NAD(P)-binding Rossmann-like Domain"/>
    <property type="match status" value="1"/>
</dbReference>
<dbReference type="Gene3D" id="3.90.180.10">
    <property type="entry name" value="Medium-chain alcohol dehydrogenases, catalytic domain"/>
    <property type="match status" value="1"/>
</dbReference>
<dbReference type="Proteomes" id="UP000278962">
    <property type="component" value="Unassembled WGS sequence"/>
</dbReference>
<comment type="caution">
    <text evidence="2">The sequence shown here is derived from an EMBL/GenBank/DDBJ whole genome shotgun (WGS) entry which is preliminary data.</text>
</comment>
<sequence length="275" mass="28642">MHVLASGLHPRVRSSADGSHYTSDGELPLIPGIDGVGRLENGELRYFVLPDTRQGAMAEQTLIDPRRSVVLPEGSDVHALAAGMNPGMSSWVALRRRVAFAPGSSVLVLGATGNAGRMALQVARHLGAGTVIAAGRDAKRLAALDADSTVGFDELERAADADVVLDYVWGRPAAAAIRAIVTARRDRGRALDWVQIGSVAGPDLALPSAALRAANLRVLGSGQGSVSTAAIVEELPGLAAAITSGVLDVEAETRPLEDVEAVWDEAVARRVVFVP</sequence>
<dbReference type="InterPro" id="IPR036291">
    <property type="entry name" value="NAD(P)-bd_dom_sf"/>
</dbReference>
<dbReference type="GO" id="GO:0016491">
    <property type="term" value="F:oxidoreductase activity"/>
    <property type="evidence" value="ECO:0007669"/>
    <property type="project" value="TreeGrafter"/>
</dbReference>
<evidence type="ECO:0000313" key="3">
    <source>
        <dbReference type="Proteomes" id="UP000278962"/>
    </source>
</evidence>